<accession>A0A2S0P9Y7</accession>
<dbReference type="EMBL" id="CP028519">
    <property type="protein sequence ID" value="AVY94142.1"/>
    <property type="molecule type" value="Genomic_DNA"/>
</dbReference>
<protein>
    <submittedName>
        <fullName evidence="2">Glycosyltransferase family 1 protein</fullName>
    </submittedName>
</protein>
<keyword evidence="2" id="KW-0808">Transferase</keyword>
<dbReference type="AlphaFoldDB" id="A0A2S0P9Y7"/>
<organism evidence="2 3">
    <name type="scientific">Microvirgula aerodenitrificans</name>
    <dbReference type="NCBI Taxonomy" id="57480"/>
    <lineage>
        <taxon>Bacteria</taxon>
        <taxon>Pseudomonadati</taxon>
        <taxon>Pseudomonadota</taxon>
        <taxon>Betaproteobacteria</taxon>
        <taxon>Neisseriales</taxon>
        <taxon>Aquaspirillaceae</taxon>
        <taxon>Microvirgula</taxon>
    </lineage>
</organism>
<sequence>MKILYTNFHHGSGGGHFTYINGLAKAMAARHEVSIASPAGSQLHAMAEADPALHAFAIDFSNNFKRLWPARRALAKILRDERFDIVHVNGSPDHRLVMLAMAGMGRQRPRVVYTKHNNLPISGLGASIRAHFATDRTICTCLEARRILEASPYARTGLVDVLLGVDTGFFTPADARQAAEARTALLPGLAPDTLVLGSNAGTSEYKGWLDLLQAISLLPFEQRNRLHVVLAGRPPRDDLLQRVDALGLRPQLTLTGLLADVRPVLRAMDVGFVLSHKEMASYAGREMMAMGKPVIVSDVGGLPELLEPGVQGWRVPAHAPERIAAVLKEILADPASIAVRGAAARERCVTNYSMETVVARMESVYAALLEER</sequence>
<reference evidence="2 3" key="1">
    <citation type="submission" date="2018-04" db="EMBL/GenBank/DDBJ databases">
        <title>Denitrifier Microvirgula.</title>
        <authorList>
            <person name="Anderson E."/>
            <person name="Jang J."/>
            <person name="Ishii S."/>
        </authorList>
    </citation>
    <scope>NUCLEOTIDE SEQUENCE [LARGE SCALE GENOMIC DNA]</scope>
    <source>
        <strain evidence="2 3">BE2.4</strain>
    </source>
</reference>
<evidence type="ECO:0000259" key="1">
    <source>
        <dbReference type="Pfam" id="PF13439"/>
    </source>
</evidence>
<evidence type="ECO:0000313" key="3">
    <source>
        <dbReference type="Proteomes" id="UP000244173"/>
    </source>
</evidence>
<dbReference type="KEGG" id="maer:DAI18_08865"/>
<dbReference type="RefSeq" id="WP_107889220.1">
    <property type="nucleotide sequence ID" value="NZ_CP028519.1"/>
</dbReference>
<dbReference type="OrthoDB" id="433681at2"/>
<gene>
    <name evidence="2" type="ORF">DAI18_08865</name>
</gene>
<dbReference type="PANTHER" id="PTHR12526">
    <property type="entry name" value="GLYCOSYLTRANSFERASE"/>
    <property type="match status" value="1"/>
</dbReference>
<dbReference type="Gene3D" id="3.40.50.2000">
    <property type="entry name" value="Glycogen Phosphorylase B"/>
    <property type="match status" value="2"/>
</dbReference>
<dbReference type="SUPFAM" id="SSF53756">
    <property type="entry name" value="UDP-Glycosyltransferase/glycogen phosphorylase"/>
    <property type="match status" value="1"/>
</dbReference>
<proteinExistence type="predicted"/>
<dbReference type="Proteomes" id="UP000244173">
    <property type="component" value="Chromosome"/>
</dbReference>
<evidence type="ECO:0000313" key="2">
    <source>
        <dbReference type="EMBL" id="AVY94142.1"/>
    </source>
</evidence>
<name>A0A2S0P9Y7_9NEIS</name>
<dbReference type="GO" id="GO:0016757">
    <property type="term" value="F:glycosyltransferase activity"/>
    <property type="evidence" value="ECO:0007669"/>
    <property type="project" value="UniProtKB-ARBA"/>
</dbReference>
<dbReference type="Pfam" id="PF13692">
    <property type="entry name" value="Glyco_trans_1_4"/>
    <property type="match status" value="1"/>
</dbReference>
<keyword evidence="3" id="KW-1185">Reference proteome</keyword>
<feature type="domain" description="Glycosyltransferase subfamily 4-like N-terminal" evidence="1">
    <location>
        <begin position="14"/>
        <end position="167"/>
    </location>
</feature>
<dbReference type="STRING" id="1122240.GCA_000620105_03410"/>
<dbReference type="InterPro" id="IPR028098">
    <property type="entry name" value="Glyco_trans_4-like_N"/>
</dbReference>
<dbReference type="Pfam" id="PF13439">
    <property type="entry name" value="Glyco_transf_4"/>
    <property type="match status" value="1"/>
</dbReference>